<accession>A0ABU5J0A7</accession>
<dbReference type="InterPro" id="IPR038765">
    <property type="entry name" value="Papain-like_cys_pep_sf"/>
</dbReference>
<dbReference type="InterPro" id="IPR053710">
    <property type="entry name" value="Arylamine_NAT_domain_sf"/>
</dbReference>
<dbReference type="PANTHER" id="PTHR11786:SF0">
    <property type="entry name" value="ARYLAMINE N-ACETYLTRANSFERASE 4-RELATED"/>
    <property type="match status" value="1"/>
</dbReference>
<sequence>MKLLEPFKQYVDLLHLDVELPTYEYLEKICSAHLNTFPFENISKLIYYKSKINHVNPSMFVHNYREFQFGGTCFTLNSNLLLLLKQVGFDCYLVMLSEQHMAIVVLIDGVKYYVDCGAAAPFFKPVDFEFNPTHETVFGKDVIRISPSIKAGVYQYKRFMNGVQSGETWEFTPKEEYIIEDFSDIILKSNQEKAPFMTLLRCQLYQTNKNRSVSLTNNTLTIRHDNGESDVTILKSYQEIKEVIEYEFKLPKLPTKDAIDILEELQINLFEKE</sequence>
<dbReference type="InterPro" id="IPR001447">
    <property type="entry name" value="Arylamine_N-AcTrfase"/>
</dbReference>
<gene>
    <name evidence="2" type="ORF">SM124_14045</name>
</gene>
<evidence type="ECO:0000313" key="2">
    <source>
        <dbReference type="EMBL" id="MDZ5472850.1"/>
    </source>
</evidence>
<proteinExistence type="inferred from homology"/>
<dbReference type="SUPFAM" id="SSF54001">
    <property type="entry name" value="Cysteine proteinases"/>
    <property type="match status" value="1"/>
</dbReference>
<organism evidence="2 3">
    <name type="scientific">Robertmurraya mangrovi</name>
    <dbReference type="NCBI Taxonomy" id="3098077"/>
    <lineage>
        <taxon>Bacteria</taxon>
        <taxon>Bacillati</taxon>
        <taxon>Bacillota</taxon>
        <taxon>Bacilli</taxon>
        <taxon>Bacillales</taxon>
        <taxon>Bacillaceae</taxon>
        <taxon>Robertmurraya</taxon>
    </lineage>
</organism>
<evidence type="ECO:0000256" key="1">
    <source>
        <dbReference type="ARBA" id="ARBA00006547"/>
    </source>
</evidence>
<comment type="caution">
    <text evidence="2">The sequence shown here is derived from an EMBL/GenBank/DDBJ whole genome shotgun (WGS) entry which is preliminary data.</text>
</comment>
<dbReference type="Pfam" id="PF00797">
    <property type="entry name" value="Acetyltransf_2"/>
    <property type="match status" value="1"/>
</dbReference>
<dbReference type="Gene3D" id="3.30.2140.20">
    <property type="match status" value="1"/>
</dbReference>
<name>A0ABU5J0A7_9BACI</name>
<protein>
    <submittedName>
        <fullName evidence="2">Arylamine N-acetyltransferase</fullName>
    </submittedName>
</protein>
<comment type="similarity">
    <text evidence="1">Belongs to the arylamine N-acetyltransferase family.</text>
</comment>
<evidence type="ECO:0000313" key="3">
    <source>
        <dbReference type="Proteomes" id="UP001290455"/>
    </source>
</evidence>
<dbReference type="EMBL" id="JAXOFX010000009">
    <property type="protein sequence ID" value="MDZ5472850.1"/>
    <property type="molecule type" value="Genomic_DNA"/>
</dbReference>
<reference evidence="2 3" key="1">
    <citation type="submission" date="2023-11" db="EMBL/GenBank/DDBJ databases">
        <title>Bacillus jintuensis, isolated from a mudflat on the Beibu Gulf coast.</title>
        <authorList>
            <person name="Li M."/>
        </authorList>
    </citation>
    <scope>NUCLEOTIDE SEQUENCE [LARGE SCALE GENOMIC DNA]</scope>
    <source>
        <strain evidence="2 3">31A1R</strain>
    </source>
</reference>
<keyword evidence="3" id="KW-1185">Reference proteome</keyword>
<dbReference type="PANTHER" id="PTHR11786">
    <property type="entry name" value="N-HYDROXYARYLAMINE O-ACETYLTRANSFERASE"/>
    <property type="match status" value="1"/>
</dbReference>
<dbReference type="Proteomes" id="UP001290455">
    <property type="component" value="Unassembled WGS sequence"/>
</dbReference>